<feature type="transmembrane region" description="Helical" evidence="1">
    <location>
        <begin position="12"/>
        <end position="41"/>
    </location>
</feature>
<keyword evidence="1" id="KW-0472">Membrane</keyword>
<dbReference type="RefSeq" id="WP_114896414.1">
    <property type="nucleotide sequence ID" value="NZ_CP022674.1"/>
</dbReference>
<protein>
    <submittedName>
        <fullName evidence="2">Uncharacterized protein</fullName>
    </submittedName>
</protein>
<dbReference type="AlphaFoldDB" id="A0AA86IKF3"/>
<reference evidence="2 3" key="1">
    <citation type="submission" date="2017-07" db="EMBL/GenBank/DDBJ databases">
        <title>Isolation and development of strain Bacillus megaterium SR7 for enhanced growth and metabolite production under supercritical carbon dioxide.</title>
        <authorList>
            <person name="Freedman A.J.E."/>
            <person name="Peet K.C."/>
            <person name="Boock J.T."/>
            <person name="Penn K."/>
            <person name="Prather K.L.J."/>
            <person name="Thompson J.R."/>
        </authorList>
    </citation>
    <scope>NUCLEOTIDE SEQUENCE [LARGE SCALE GENOMIC DNA]</scope>
    <source>
        <strain evidence="2 3">SR7</strain>
    </source>
</reference>
<accession>A0AA86IKF3</accession>
<name>A0AA86IKF3_PRIMG</name>
<dbReference type="Proteomes" id="UP000253834">
    <property type="component" value="Chromosome"/>
</dbReference>
<feature type="transmembrane region" description="Helical" evidence="1">
    <location>
        <begin position="93"/>
        <end position="116"/>
    </location>
</feature>
<keyword evidence="1" id="KW-1133">Transmembrane helix</keyword>
<gene>
    <name evidence="2" type="ORF">CIB87_17510</name>
</gene>
<proteinExistence type="predicted"/>
<keyword evidence="1" id="KW-0812">Transmembrane</keyword>
<evidence type="ECO:0000256" key="1">
    <source>
        <dbReference type="SAM" id="Phobius"/>
    </source>
</evidence>
<dbReference type="EMBL" id="CP022674">
    <property type="protein sequence ID" value="AXI30728.1"/>
    <property type="molecule type" value="Genomic_DNA"/>
</dbReference>
<feature type="transmembrane region" description="Helical" evidence="1">
    <location>
        <begin position="62"/>
        <end position="81"/>
    </location>
</feature>
<evidence type="ECO:0000313" key="3">
    <source>
        <dbReference type="Proteomes" id="UP000253834"/>
    </source>
</evidence>
<evidence type="ECO:0000313" key="2">
    <source>
        <dbReference type="EMBL" id="AXI30728.1"/>
    </source>
</evidence>
<sequence length="125" mass="14850">MLFFLDKHHAKLTWMIVGIGLVLFFVRRETLTFVLISYVCLQGIQNRRLIKKKIKATSWGKRLLYAICFLLLIAVLAYSAMHMLTWTHTHHVFIVFQFIMIYLLLLLGKFLFYHFIPKAMNKLSE</sequence>
<organism evidence="2 3">
    <name type="scientific">Priestia megaterium</name>
    <name type="common">Bacillus megaterium</name>
    <dbReference type="NCBI Taxonomy" id="1404"/>
    <lineage>
        <taxon>Bacteria</taxon>
        <taxon>Bacillati</taxon>
        <taxon>Bacillota</taxon>
        <taxon>Bacilli</taxon>
        <taxon>Bacillales</taxon>
        <taxon>Bacillaceae</taxon>
        <taxon>Priestia</taxon>
    </lineage>
</organism>